<dbReference type="GO" id="GO:0005634">
    <property type="term" value="C:nucleus"/>
    <property type="evidence" value="ECO:0007669"/>
    <property type="project" value="TreeGrafter"/>
</dbReference>
<dbReference type="GO" id="GO:0005829">
    <property type="term" value="C:cytosol"/>
    <property type="evidence" value="ECO:0007669"/>
    <property type="project" value="TreeGrafter"/>
</dbReference>
<reference evidence="9 10" key="1">
    <citation type="submission" date="2023-03" db="EMBL/GenBank/DDBJ databases">
        <title>High-quality genome of Scylla paramamosain provides insights in environmental adaptation.</title>
        <authorList>
            <person name="Zhang L."/>
        </authorList>
    </citation>
    <scope>NUCLEOTIDE SEQUENCE [LARGE SCALE GENOMIC DNA]</scope>
    <source>
        <strain evidence="9">LZ_2023a</strain>
        <tissue evidence="9">Muscle</tissue>
    </source>
</reference>
<protein>
    <recommendedName>
        <fullName evidence="3">E3 ubiquitin-protein ligase E3D</fullName>
        <ecNumber evidence="2">2.3.2.26</ecNumber>
    </recommendedName>
    <alternativeName>
        <fullName evidence="6">HECT-type E3 ubiquitin transferase E3D</fullName>
    </alternativeName>
    <alternativeName>
        <fullName evidence="5">UbcH10-binding protein with a HECT-like domain</fullName>
    </alternativeName>
    <alternativeName>
        <fullName evidence="4">Ubiquitin-conjugating enzyme E2C-binding protein</fullName>
    </alternativeName>
</protein>
<dbReference type="GO" id="GO:0051865">
    <property type="term" value="P:protein autoubiquitination"/>
    <property type="evidence" value="ECO:0007669"/>
    <property type="project" value="TreeGrafter"/>
</dbReference>
<evidence type="ECO:0000256" key="1">
    <source>
        <dbReference type="ARBA" id="ARBA00000885"/>
    </source>
</evidence>
<dbReference type="EC" id="2.3.2.26" evidence="2"/>
<comment type="subunit">
    <text evidence="8">Interacts with UBE2C/UbcH10 (E2 ubiquitin-conjugating enzyme). In vitro, interacts with cyclin-B.</text>
</comment>
<dbReference type="EMBL" id="JARAKH010000030">
    <property type="protein sequence ID" value="KAK8387205.1"/>
    <property type="molecule type" value="Genomic_DNA"/>
</dbReference>
<dbReference type="GO" id="GO:0006513">
    <property type="term" value="P:protein monoubiquitination"/>
    <property type="evidence" value="ECO:0007669"/>
    <property type="project" value="TreeGrafter"/>
</dbReference>
<evidence type="ECO:0000256" key="5">
    <source>
        <dbReference type="ARBA" id="ARBA00032234"/>
    </source>
</evidence>
<dbReference type="AlphaFoldDB" id="A0AAW0THK3"/>
<dbReference type="PANTHER" id="PTHR31531">
    <property type="entry name" value="E3 UBIQUITIN-PROTEIN LIGASE E3D FAMILY MEMBER"/>
    <property type="match status" value="1"/>
</dbReference>
<name>A0AAW0THK3_SCYPA</name>
<dbReference type="Pfam" id="PF09814">
    <property type="entry name" value="HECT_2"/>
    <property type="match status" value="1"/>
</dbReference>
<evidence type="ECO:0000256" key="6">
    <source>
        <dbReference type="ARBA" id="ARBA00032298"/>
    </source>
</evidence>
<evidence type="ECO:0000256" key="2">
    <source>
        <dbReference type="ARBA" id="ARBA00012485"/>
    </source>
</evidence>
<dbReference type="Proteomes" id="UP001487740">
    <property type="component" value="Unassembled WGS sequence"/>
</dbReference>
<gene>
    <name evidence="9" type="ORF">O3P69_018088</name>
</gene>
<evidence type="ECO:0000313" key="10">
    <source>
        <dbReference type="Proteomes" id="UP001487740"/>
    </source>
</evidence>
<dbReference type="GO" id="GO:0030332">
    <property type="term" value="F:cyclin binding"/>
    <property type="evidence" value="ECO:0007669"/>
    <property type="project" value="TreeGrafter"/>
</dbReference>
<comment type="caution">
    <text evidence="9">The sequence shown here is derived from an EMBL/GenBank/DDBJ whole genome shotgun (WGS) entry which is preliminary data.</text>
</comment>
<comment type="catalytic activity">
    <reaction evidence="1">
        <text>S-ubiquitinyl-[E2 ubiquitin-conjugating enzyme]-L-cysteine + [acceptor protein]-L-lysine = [E2 ubiquitin-conjugating enzyme]-L-cysteine + N(6)-ubiquitinyl-[acceptor protein]-L-lysine.</text>
        <dbReference type="EC" id="2.3.2.26"/>
    </reaction>
</comment>
<accession>A0AAW0THK3</accession>
<dbReference type="GO" id="GO:0031624">
    <property type="term" value="F:ubiquitin conjugating enzyme binding"/>
    <property type="evidence" value="ECO:0007669"/>
    <property type="project" value="TreeGrafter"/>
</dbReference>
<evidence type="ECO:0000256" key="4">
    <source>
        <dbReference type="ARBA" id="ARBA00029737"/>
    </source>
</evidence>
<dbReference type="GO" id="GO:0043161">
    <property type="term" value="P:proteasome-mediated ubiquitin-dependent protein catabolic process"/>
    <property type="evidence" value="ECO:0007669"/>
    <property type="project" value="TreeGrafter"/>
</dbReference>
<evidence type="ECO:0000256" key="3">
    <source>
        <dbReference type="ARBA" id="ARBA00013646"/>
    </source>
</evidence>
<evidence type="ECO:0000313" key="9">
    <source>
        <dbReference type="EMBL" id="KAK8387205.1"/>
    </source>
</evidence>
<organism evidence="9 10">
    <name type="scientific">Scylla paramamosain</name>
    <name type="common">Mud crab</name>
    <dbReference type="NCBI Taxonomy" id="85552"/>
    <lineage>
        <taxon>Eukaryota</taxon>
        <taxon>Metazoa</taxon>
        <taxon>Ecdysozoa</taxon>
        <taxon>Arthropoda</taxon>
        <taxon>Crustacea</taxon>
        <taxon>Multicrustacea</taxon>
        <taxon>Malacostraca</taxon>
        <taxon>Eumalacostraca</taxon>
        <taxon>Eucarida</taxon>
        <taxon>Decapoda</taxon>
        <taxon>Pleocyemata</taxon>
        <taxon>Brachyura</taxon>
        <taxon>Eubrachyura</taxon>
        <taxon>Portunoidea</taxon>
        <taxon>Portunidae</taxon>
        <taxon>Portuninae</taxon>
        <taxon>Scylla</taxon>
    </lineage>
</organism>
<dbReference type="GO" id="GO:0000209">
    <property type="term" value="P:protein polyubiquitination"/>
    <property type="evidence" value="ECO:0007669"/>
    <property type="project" value="TreeGrafter"/>
</dbReference>
<dbReference type="GO" id="GO:0061630">
    <property type="term" value="F:ubiquitin protein ligase activity"/>
    <property type="evidence" value="ECO:0007669"/>
    <property type="project" value="UniProtKB-EC"/>
</dbReference>
<sequence>MQIIVCVVFVHICSYEFKTFQKQTNTAELVRTKTSRGGGQATLKMPQVLMEVLPNIHVGNIYITLPETSESCRDVCVEKSRCVVQLQSDQEVCFNLPRGTCLKPDVVRSISQEGQVVTVRVQLDERTSLISTLASDLMNDSDLQTVVPLSSTLCNTELLGHCKQCEQQVFECVRFQRVLPLPSVDWEQASEDWFCHIHKEDGEKLKPASLQPEEDECFYTELFFLLHPKLMEYMEHAKPTCGPEINCAKCNTSLGVQLHQSVKMWTHNLVWRRERGNIVHSTDISAIMLMLFQNIDKDNFGVNCRLVLQLPTVPRRYLYMVTMNTNQKLLICEEDSKLFHTGGNEKENQCKENRPEGGVATKRARRSGQTEMKLQAVFGVKLLYVEKEGDDEESGEWADSVHVHLIPCSDSFFTGVKALLDTTNNCLPENIRHVEKMKVGYIIK</sequence>
<dbReference type="InterPro" id="IPR019193">
    <property type="entry name" value="UBQ-conj_enz_E2-bd_prot"/>
</dbReference>
<evidence type="ECO:0000256" key="7">
    <source>
        <dbReference type="ARBA" id="ARBA00053831"/>
    </source>
</evidence>
<dbReference type="PANTHER" id="PTHR31531:SF2">
    <property type="entry name" value="E3 UBIQUITIN-PROTEIN LIGASE E3D"/>
    <property type="match status" value="1"/>
</dbReference>
<proteinExistence type="predicted"/>
<evidence type="ECO:0000256" key="8">
    <source>
        <dbReference type="ARBA" id="ARBA00064185"/>
    </source>
</evidence>
<comment type="function">
    <text evidence="7">E3 ubiquitin-protein ligase which accepts ubiquitin from specific E2 ubiquitin-conjugating enzymes, and transfers it to substrates, generally promoting their degradation by the proteasome. Independently of its E3 ubiquitin-protein ligase activity, acts as an inhibitor of CPSF3 endonuclease activity by blocking CPSF3 active site.</text>
</comment>
<dbReference type="GO" id="GO:0000151">
    <property type="term" value="C:ubiquitin ligase complex"/>
    <property type="evidence" value="ECO:0007669"/>
    <property type="project" value="TreeGrafter"/>
</dbReference>
<keyword evidence="10" id="KW-1185">Reference proteome</keyword>